<keyword evidence="2" id="KW-0378">Hydrolase</keyword>
<keyword evidence="3" id="KW-0347">Helicase</keyword>
<name>A0ABS4JRF8_9FIRM</name>
<sequence length="653" mass="69964">MAITLITGPARSGKTAALRDRYLAWLREGVRTDQILILTHGADQTAPWLTGLDLPATGPIEACDFYGFIRQELALHWPTVQAKAAVARQWLAPAFLPLTVERHLLQALLEPHHALFGDVVKSRPERLALQVLTRIDRVAAGAGLGPGQAVLRMAEADRPEKRVLYGQVAALLDEHRSRCLQAGLLDYGLALTLFTDGLLPEPDYRRHLQHRFRRLLVDDLDEAVPVELDFVAALAAAVEEAALALDPEGGHDLLRGADPAGALVRFAGAVAVSLPDPAPDLPARLAALGLAEAAAAQPDGIPRRSDRFETAGCKPGAPDAAVRHPDVTVEFWGDMVAQVAGSVADLVASGMTPGDTAVIAPRVDNLLATALGRALAERGVPLQCPVPTRRLLDEPAVRAVVALAGLAVPAWRAPWPSAAAVADAARLLLRLDPEAAARLGEALWQAGDGLPDPAGHPAPYRRLYAWLKAARHRRWQTDTFVRAALLELLMPLRPDLPPEALDACRQLLRAAADFRLAAERLGEAALGPAYRPLLTEATAPLLPPKQLPDGSAVLLTTPRDFLARRLTAAVQVWLDVTSPGWLPSGVSELANPHLLAPGWPEGAAWIDAETAAVRERARTRTARALLRRCTGRVITAAAALSPWVQEQEGGLWA</sequence>
<keyword evidence="1" id="KW-0547">Nucleotide-binding</keyword>
<evidence type="ECO:0000256" key="1">
    <source>
        <dbReference type="ARBA" id="ARBA00022741"/>
    </source>
</evidence>
<dbReference type="EMBL" id="JAGGLG010000002">
    <property type="protein sequence ID" value="MBP2017029.1"/>
    <property type="molecule type" value="Genomic_DNA"/>
</dbReference>
<keyword evidence="4" id="KW-0067">ATP-binding</keyword>
<evidence type="ECO:0000256" key="3">
    <source>
        <dbReference type="ARBA" id="ARBA00022806"/>
    </source>
</evidence>
<dbReference type="SUPFAM" id="SSF52540">
    <property type="entry name" value="P-loop containing nucleoside triphosphate hydrolases"/>
    <property type="match status" value="1"/>
</dbReference>
<comment type="caution">
    <text evidence="5">The sequence shown here is derived from an EMBL/GenBank/DDBJ whole genome shotgun (WGS) entry which is preliminary data.</text>
</comment>
<dbReference type="Proteomes" id="UP001519289">
    <property type="component" value="Unassembled WGS sequence"/>
</dbReference>
<evidence type="ECO:0000313" key="5">
    <source>
        <dbReference type="EMBL" id="MBP2017029.1"/>
    </source>
</evidence>
<evidence type="ECO:0000256" key="2">
    <source>
        <dbReference type="ARBA" id="ARBA00022801"/>
    </source>
</evidence>
<keyword evidence="6" id="KW-1185">Reference proteome</keyword>
<gene>
    <name evidence="5" type="ORF">J2Z79_000403</name>
</gene>
<dbReference type="Gene3D" id="3.40.50.300">
    <property type="entry name" value="P-loop containing nucleotide triphosphate hydrolases"/>
    <property type="match status" value="1"/>
</dbReference>
<accession>A0ABS4JRF8</accession>
<evidence type="ECO:0000256" key="4">
    <source>
        <dbReference type="ARBA" id="ARBA00022840"/>
    </source>
</evidence>
<dbReference type="RefSeq" id="WP_209465181.1">
    <property type="nucleotide sequence ID" value="NZ_JAGGLG010000002.1"/>
</dbReference>
<dbReference type="Gene3D" id="1.10.10.160">
    <property type="match status" value="1"/>
</dbReference>
<organism evidence="5 6">
    <name type="scientific">Symbiobacterium terraclitae</name>
    <dbReference type="NCBI Taxonomy" id="557451"/>
    <lineage>
        <taxon>Bacteria</taxon>
        <taxon>Bacillati</taxon>
        <taxon>Bacillota</taxon>
        <taxon>Clostridia</taxon>
        <taxon>Eubacteriales</taxon>
        <taxon>Symbiobacteriaceae</taxon>
        <taxon>Symbiobacterium</taxon>
    </lineage>
</organism>
<protein>
    <recommendedName>
        <fullName evidence="7">DNA helicase</fullName>
    </recommendedName>
</protein>
<dbReference type="InterPro" id="IPR027417">
    <property type="entry name" value="P-loop_NTPase"/>
</dbReference>
<reference evidence="5 6" key="1">
    <citation type="submission" date="2021-03" db="EMBL/GenBank/DDBJ databases">
        <title>Genomic Encyclopedia of Type Strains, Phase IV (KMG-IV): sequencing the most valuable type-strain genomes for metagenomic binning, comparative biology and taxonomic classification.</title>
        <authorList>
            <person name="Goeker M."/>
        </authorList>
    </citation>
    <scope>NUCLEOTIDE SEQUENCE [LARGE SCALE GENOMIC DNA]</scope>
    <source>
        <strain evidence="5 6">DSM 27138</strain>
    </source>
</reference>
<dbReference type="InterPro" id="IPR013986">
    <property type="entry name" value="DExx_box_DNA_helicase_dom_sf"/>
</dbReference>
<evidence type="ECO:0008006" key="7">
    <source>
        <dbReference type="Google" id="ProtNLM"/>
    </source>
</evidence>
<evidence type="ECO:0000313" key="6">
    <source>
        <dbReference type="Proteomes" id="UP001519289"/>
    </source>
</evidence>
<proteinExistence type="predicted"/>